<accession>A0A512MAJ4</accession>
<protein>
    <recommendedName>
        <fullName evidence="4">Polysaccharide lyase</fullName>
    </recommendedName>
</protein>
<name>A0A512MAJ4_9BACT</name>
<dbReference type="AlphaFoldDB" id="A0A512MAJ4"/>
<dbReference type="Gene3D" id="2.60.120.200">
    <property type="match status" value="1"/>
</dbReference>
<reference evidence="2 3" key="1">
    <citation type="submission" date="2019-07" db="EMBL/GenBank/DDBJ databases">
        <title>Whole genome shotgun sequence of Brevifollis gellanilyticus NBRC 108608.</title>
        <authorList>
            <person name="Hosoyama A."/>
            <person name="Uohara A."/>
            <person name="Ohji S."/>
            <person name="Ichikawa N."/>
        </authorList>
    </citation>
    <scope>NUCLEOTIDE SEQUENCE [LARGE SCALE GENOMIC DNA]</scope>
    <source>
        <strain evidence="2 3">NBRC 108608</strain>
    </source>
</reference>
<comment type="caution">
    <text evidence="2">The sequence shown here is derived from an EMBL/GenBank/DDBJ whole genome shotgun (WGS) entry which is preliminary data.</text>
</comment>
<dbReference type="Proteomes" id="UP000321577">
    <property type="component" value="Unassembled WGS sequence"/>
</dbReference>
<evidence type="ECO:0000256" key="1">
    <source>
        <dbReference type="SAM" id="SignalP"/>
    </source>
</evidence>
<evidence type="ECO:0000313" key="2">
    <source>
        <dbReference type="EMBL" id="GEP43756.1"/>
    </source>
</evidence>
<evidence type="ECO:0008006" key="4">
    <source>
        <dbReference type="Google" id="ProtNLM"/>
    </source>
</evidence>
<feature type="signal peptide" evidence="1">
    <location>
        <begin position="1"/>
        <end position="26"/>
    </location>
</feature>
<feature type="chain" id="PRO_5021706686" description="Polysaccharide lyase" evidence="1">
    <location>
        <begin position="27"/>
        <end position="257"/>
    </location>
</feature>
<organism evidence="2 3">
    <name type="scientific">Brevifollis gellanilyticus</name>
    <dbReference type="NCBI Taxonomy" id="748831"/>
    <lineage>
        <taxon>Bacteria</taxon>
        <taxon>Pseudomonadati</taxon>
        <taxon>Verrucomicrobiota</taxon>
        <taxon>Verrucomicrobiia</taxon>
        <taxon>Verrucomicrobiales</taxon>
        <taxon>Verrucomicrobiaceae</taxon>
    </lineage>
</organism>
<dbReference type="EMBL" id="BKAG01000020">
    <property type="protein sequence ID" value="GEP43756.1"/>
    <property type="molecule type" value="Genomic_DNA"/>
</dbReference>
<dbReference type="RefSeq" id="WP_146851329.1">
    <property type="nucleotide sequence ID" value="NZ_BKAG01000020.1"/>
</dbReference>
<dbReference type="InterPro" id="IPR025975">
    <property type="entry name" value="Polysacc_lyase"/>
</dbReference>
<evidence type="ECO:0000313" key="3">
    <source>
        <dbReference type="Proteomes" id="UP000321577"/>
    </source>
</evidence>
<keyword evidence="1" id="KW-0732">Signal</keyword>
<dbReference type="OrthoDB" id="1444191at2"/>
<sequence length="257" mass="28514">MNLSTLSYLLRSTGLTLCFAVISAAADEAPLLKVIDFEAGELPQLGLQKAQDDSLSIVTSPVRAGKYAAKTLLRASDPEVNSGQRAEFSDGKKTTKIEMEKDYWYGLSIFVPEEFTAPVKSNAVLFQWHTQQGGPSPVLSIRVQGNEWLINGNATEKRRTLARLPLVKGKWTDWVVHARWSAKADGFWTIWKDGVELVNERNIITQYPEELGPYAKFGQYHSVDDKTPQNIVFFDEYRVAGPGGSFEAVSPAASTKK</sequence>
<gene>
    <name evidence="2" type="ORF">BGE01nite_30470</name>
</gene>
<keyword evidence="3" id="KW-1185">Reference proteome</keyword>
<proteinExistence type="predicted"/>
<dbReference type="Pfam" id="PF14099">
    <property type="entry name" value="Polysacc_lyase"/>
    <property type="match status" value="1"/>
</dbReference>